<gene>
    <name evidence="7" type="ORF">SAMN05216354_0673</name>
</gene>
<keyword evidence="4 6" id="KW-1133">Transmembrane helix</keyword>
<evidence type="ECO:0000256" key="4">
    <source>
        <dbReference type="ARBA" id="ARBA00022989"/>
    </source>
</evidence>
<evidence type="ECO:0000256" key="6">
    <source>
        <dbReference type="SAM" id="Phobius"/>
    </source>
</evidence>
<feature type="transmembrane region" description="Helical" evidence="6">
    <location>
        <begin position="112"/>
        <end position="134"/>
    </location>
</feature>
<dbReference type="AlphaFoldDB" id="A0A1H5SG89"/>
<dbReference type="Pfam" id="PF01943">
    <property type="entry name" value="Polysacc_synt"/>
    <property type="match status" value="1"/>
</dbReference>
<dbReference type="PANTHER" id="PTHR30250">
    <property type="entry name" value="PST FAMILY PREDICTED COLANIC ACID TRANSPORTER"/>
    <property type="match status" value="1"/>
</dbReference>
<dbReference type="PANTHER" id="PTHR30250:SF11">
    <property type="entry name" value="O-ANTIGEN TRANSPORTER-RELATED"/>
    <property type="match status" value="1"/>
</dbReference>
<reference evidence="7 8" key="1">
    <citation type="submission" date="2016-10" db="EMBL/GenBank/DDBJ databases">
        <authorList>
            <person name="de Groot N.N."/>
        </authorList>
    </citation>
    <scope>NUCLEOTIDE SEQUENCE [LARGE SCALE GENOMIC DNA]</scope>
    <source>
        <strain evidence="7 8">AR32</strain>
    </source>
</reference>
<dbReference type="GeneID" id="32574018"/>
<feature type="transmembrane region" description="Helical" evidence="6">
    <location>
        <begin position="146"/>
        <end position="168"/>
    </location>
</feature>
<keyword evidence="2" id="KW-1003">Cell membrane</keyword>
<feature type="transmembrane region" description="Helical" evidence="6">
    <location>
        <begin position="361"/>
        <end position="383"/>
    </location>
</feature>
<evidence type="ECO:0000256" key="5">
    <source>
        <dbReference type="ARBA" id="ARBA00023136"/>
    </source>
</evidence>
<feature type="transmembrane region" description="Helical" evidence="6">
    <location>
        <begin position="331"/>
        <end position="354"/>
    </location>
</feature>
<feature type="transmembrane region" description="Helical" evidence="6">
    <location>
        <begin position="259"/>
        <end position="281"/>
    </location>
</feature>
<keyword evidence="5 6" id="KW-0472">Membrane</keyword>
<feature type="transmembrane region" description="Helical" evidence="6">
    <location>
        <begin position="389"/>
        <end position="409"/>
    </location>
</feature>
<sequence>MSTKKIVTNAIYYGVVPKLTMLLSIVILPLTTPFLTTYDYGINGVMGSYTSLFVSIAPLGLHVHLTNSYYEYPNHYNFVWGRVLMLILLSSCLFGLLNMGILMFTLPMNVSLGKLVLCLMGSMPIFLLANGLLAQHLFPLRENPKPLVFTNLLGSVMGMLVSFVMIYYLRLGYWGLVAAGTVSVIFTFTVFVKFVWVDFDIRPILDRNKKRVKEMLKIALPLVPHTLGFVLLTSSARIVMSQYNISYDDIGLFSHGSTMGDYAVVITSALVTALVPQMQTAYRSSNFASYRKLYFLCQVVALITTFCICVWMPEIYALLIRNASLAQSCHIASLLCFANVVFSFYVFMSTPVFIEKNTIQLLWLVFIPGVLNLVLCAAFIPVWGYRVAIYSTIISYWSQLMIPFFVKSYKKSVKEWLGDRRLIFAVLFMMIIDLVLANTLMYVTIWQKVVLTIVMFGVLSFFYRRYKLNELV</sequence>
<accession>A0A1H5SG89</accession>
<keyword evidence="3 6" id="KW-0812">Transmembrane</keyword>
<feature type="transmembrane region" description="Helical" evidence="6">
    <location>
        <begin position="421"/>
        <end position="439"/>
    </location>
</feature>
<evidence type="ECO:0000256" key="3">
    <source>
        <dbReference type="ARBA" id="ARBA00022692"/>
    </source>
</evidence>
<proteinExistence type="predicted"/>
<feature type="transmembrane region" description="Helical" evidence="6">
    <location>
        <begin position="12"/>
        <end position="30"/>
    </location>
</feature>
<name>A0A1H5SG89_XYLRU</name>
<dbReference type="InterPro" id="IPR050833">
    <property type="entry name" value="Poly_Biosynth_Transport"/>
</dbReference>
<feature type="transmembrane region" description="Helical" evidence="6">
    <location>
        <begin position="83"/>
        <end position="106"/>
    </location>
</feature>
<comment type="subcellular location">
    <subcellularLocation>
        <location evidence="1">Cell membrane</location>
        <topology evidence="1">Multi-pass membrane protein</topology>
    </subcellularLocation>
</comment>
<feature type="transmembrane region" description="Helical" evidence="6">
    <location>
        <begin position="293"/>
        <end position="319"/>
    </location>
</feature>
<evidence type="ECO:0000256" key="1">
    <source>
        <dbReference type="ARBA" id="ARBA00004651"/>
    </source>
</evidence>
<evidence type="ECO:0000313" key="7">
    <source>
        <dbReference type="EMBL" id="SEF49626.1"/>
    </source>
</evidence>
<protein>
    <submittedName>
        <fullName evidence="7">Membrane protein involved in the export of O-antigen and teichoic acid</fullName>
    </submittedName>
</protein>
<dbReference type="RefSeq" id="WP_081911065.1">
    <property type="nucleotide sequence ID" value="NZ_FNUV01000001.1"/>
</dbReference>
<feature type="transmembrane region" description="Helical" evidence="6">
    <location>
        <begin position="218"/>
        <end position="239"/>
    </location>
</feature>
<organism evidence="7 8">
    <name type="scientific">Xylanibacter ruminicola</name>
    <name type="common">Prevotella ruminicola</name>
    <dbReference type="NCBI Taxonomy" id="839"/>
    <lineage>
        <taxon>Bacteria</taxon>
        <taxon>Pseudomonadati</taxon>
        <taxon>Bacteroidota</taxon>
        <taxon>Bacteroidia</taxon>
        <taxon>Bacteroidales</taxon>
        <taxon>Prevotellaceae</taxon>
        <taxon>Xylanibacter</taxon>
    </lineage>
</organism>
<feature type="transmembrane region" description="Helical" evidence="6">
    <location>
        <begin position="174"/>
        <end position="197"/>
    </location>
</feature>
<feature type="transmembrane region" description="Helical" evidence="6">
    <location>
        <begin position="42"/>
        <end position="63"/>
    </location>
</feature>
<dbReference type="GO" id="GO:0005886">
    <property type="term" value="C:plasma membrane"/>
    <property type="evidence" value="ECO:0007669"/>
    <property type="project" value="UniProtKB-SubCell"/>
</dbReference>
<dbReference type="EMBL" id="FNUV01000001">
    <property type="protein sequence ID" value="SEF49626.1"/>
    <property type="molecule type" value="Genomic_DNA"/>
</dbReference>
<dbReference type="Proteomes" id="UP000236735">
    <property type="component" value="Unassembled WGS sequence"/>
</dbReference>
<evidence type="ECO:0000313" key="8">
    <source>
        <dbReference type="Proteomes" id="UP000236735"/>
    </source>
</evidence>
<dbReference type="InterPro" id="IPR002797">
    <property type="entry name" value="Polysacc_synth"/>
</dbReference>
<feature type="transmembrane region" description="Helical" evidence="6">
    <location>
        <begin position="445"/>
        <end position="463"/>
    </location>
</feature>
<evidence type="ECO:0000256" key="2">
    <source>
        <dbReference type="ARBA" id="ARBA00022475"/>
    </source>
</evidence>